<keyword evidence="7 14" id="KW-0560">Oxidoreductase</keyword>
<dbReference type="SUPFAM" id="SSF51735">
    <property type="entry name" value="NAD(P)-binding Rossmann-fold domains"/>
    <property type="match status" value="1"/>
</dbReference>
<dbReference type="SMART" id="SM01002">
    <property type="entry name" value="AlaDh_PNT_C"/>
    <property type="match status" value="1"/>
</dbReference>
<evidence type="ECO:0000313" key="14">
    <source>
        <dbReference type="EMBL" id="VAX04833.1"/>
    </source>
</evidence>
<dbReference type="InterPro" id="IPR007698">
    <property type="entry name" value="AlaDH/PNT_NAD(H)-bd"/>
</dbReference>
<dbReference type="GO" id="GO:0019878">
    <property type="term" value="P:lysine biosynthetic process via aminoadipic acid"/>
    <property type="evidence" value="ECO:0007669"/>
    <property type="project" value="UniProtKB-UniPathway"/>
</dbReference>
<evidence type="ECO:0000256" key="10">
    <source>
        <dbReference type="ARBA" id="ARBA00033228"/>
    </source>
</evidence>
<dbReference type="Gene3D" id="3.40.50.720">
    <property type="entry name" value="NAD(P)-binding Rossmann-like Domain"/>
    <property type="match status" value="1"/>
</dbReference>
<dbReference type="PANTHER" id="PTHR11133:SF23">
    <property type="entry name" value="SACCHAROPINE DEHYDROGENASE [NAD(+), L-LYSINE-FORMING]"/>
    <property type="match status" value="1"/>
</dbReference>
<evidence type="ECO:0000259" key="12">
    <source>
        <dbReference type="SMART" id="SM01002"/>
    </source>
</evidence>
<dbReference type="UniPathway" id="UPA00033">
    <property type="reaction ID" value="UER00034"/>
</dbReference>
<feature type="domain" description="Alanine dehydrogenase/pyridine nucleotide transhydrogenase N-terminal" evidence="13">
    <location>
        <begin position="7"/>
        <end position="141"/>
    </location>
</feature>
<evidence type="ECO:0000256" key="7">
    <source>
        <dbReference type="ARBA" id="ARBA00023002"/>
    </source>
</evidence>
<evidence type="ECO:0000256" key="2">
    <source>
        <dbReference type="ARBA" id="ARBA00005689"/>
    </source>
</evidence>
<evidence type="ECO:0000256" key="1">
    <source>
        <dbReference type="ARBA" id="ARBA00004884"/>
    </source>
</evidence>
<dbReference type="PIRSF" id="PIRSF018250">
    <property type="entry name" value="Saccharopine_DH_Lys"/>
    <property type="match status" value="1"/>
</dbReference>
<name>A0A3B1AYQ5_9ZZZZ</name>
<evidence type="ECO:0000256" key="5">
    <source>
        <dbReference type="ARBA" id="ARBA00021221"/>
    </source>
</evidence>
<accession>A0A3B1AYQ5</accession>
<comment type="catalytic activity">
    <reaction evidence="11">
        <text>L-saccharopine + NAD(+) + H2O = L-lysine + 2-oxoglutarate + NADH + H(+)</text>
        <dbReference type="Rhea" id="RHEA:12440"/>
        <dbReference type="ChEBI" id="CHEBI:15377"/>
        <dbReference type="ChEBI" id="CHEBI:15378"/>
        <dbReference type="ChEBI" id="CHEBI:16810"/>
        <dbReference type="ChEBI" id="CHEBI:32551"/>
        <dbReference type="ChEBI" id="CHEBI:57540"/>
        <dbReference type="ChEBI" id="CHEBI:57945"/>
        <dbReference type="ChEBI" id="CHEBI:57951"/>
        <dbReference type="EC" id="1.5.1.7"/>
    </reaction>
</comment>
<evidence type="ECO:0000256" key="4">
    <source>
        <dbReference type="ARBA" id="ARBA00012847"/>
    </source>
</evidence>
<dbReference type="GO" id="GO:0004754">
    <property type="term" value="F:saccharopine dehydrogenase (NAD+, L-lysine-forming) activity"/>
    <property type="evidence" value="ECO:0007669"/>
    <property type="project" value="UniProtKB-EC"/>
</dbReference>
<comment type="subunit">
    <text evidence="3">Monomer.</text>
</comment>
<evidence type="ECO:0000256" key="11">
    <source>
        <dbReference type="ARBA" id="ARBA00047860"/>
    </source>
</evidence>
<feature type="domain" description="Alanine dehydrogenase/pyridine nucleotide transhydrogenase NAD(H)-binding" evidence="12">
    <location>
        <begin position="178"/>
        <end position="307"/>
    </location>
</feature>
<protein>
    <recommendedName>
        <fullName evidence="5">Saccharopine dehydrogenase [NAD(+), L-lysine-forming]</fullName>
        <ecNumber evidence="4">1.5.1.7</ecNumber>
    </recommendedName>
    <alternativeName>
        <fullName evidence="10">Lysine--2-oxoglutarate reductase</fullName>
    </alternativeName>
</protein>
<keyword evidence="6" id="KW-0028">Amino-acid biosynthesis</keyword>
<evidence type="ECO:0000256" key="8">
    <source>
        <dbReference type="ARBA" id="ARBA00023027"/>
    </source>
</evidence>
<dbReference type="CDD" id="cd12188">
    <property type="entry name" value="SDH"/>
    <property type="match status" value="1"/>
</dbReference>
<dbReference type="AlphaFoldDB" id="A0A3B1AYQ5"/>
<dbReference type="InterPro" id="IPR007886">
    <property type="entry name" value="AlaDH/PNT_N"/>
</dbReference>
<dbReference type="InterPro" id="IPR027281">
    <property type="entry name" value="Lys1"/>
</dbReference>
<dbReference type="EC" id="1.5.1.7" evidence="4"/>
<dbReference type="InterPro" id="IPR051168">
    <property type="entry name" value="AASS"/>
</dbReference>
<gene>
    <name evidence="14" type="ORF">MNBD_ALPHA03-1260</name>
</gene>
<keyword evidence="8" id="KW-0520">NAD</keyword>
<dbReference type="SUPFAM" id="SSF52283">
    <property type="entry name" value="Formate/glycerate dehydrogenase catalytic domain-like"/>
    <property type="match status" value="1"/>
</dbReference>
<evidence type="ECO:0000259" key="13">
    <source>
        <dbReference type="SMART" id="SM01003"/>
    </source>
</evidence>
<keyword evidence="9" id="KW-1015">Disulfide bond</keyword>
<sequence length="368" mass="40778">MTKEIIWLRRETRITERRTPLLPEGARSLIKEGYEVLVEKSVKRIIPGQTYADAGCRMVEGGSWIKAPKDAFILGLKELPSAPDYLKNRHIYFAHGYKEQAGWQGLLSRFMSGGGKLLDIEYMVDQNGGRVVAFGFWAGYMGAALALIHWYNQNCATIPYLDKGLTPFNNADALKAEINAANTLGKKPKILIIGAGGRCGQGALKILGEHGAEITCWGRKMTNDIDRAALLEHDILINCAFIINDIPAFLRTEDLKPSARLSVVADVSCDPYSAFNPIPLYHETTSWEKPYITVKGASGDKSIDIIAIDNLPSLLPQEASQEFSSQLLPHLKNLNKIDSDPIWLSARKAFDDAISRIKQNPLEKIQVA</sequence>
<comment type="pathway">
    <text evidence="1">Amino-acid biosynthesis; L-lysine biosynthesis via AAA pathway; L-lysine from L-alpha-aminoadipate (fungal route): step 3/3.</text>
</comment>
<comment type="similarity">
    <text evidence="2">Belongs to the AlaDH/PNT family.</text>
</comment>
<organism evidence="14">
    <name type="scientific">hydrothermal vent metagenome</name>
    <dbReference type="NCBI Taxonomy" id="652676"/>
    <lineage>
        <taxon>unclassified sequences</taxon>
        <taxon>metagenomes</taxon>
        <taxon>ecological metagenomes</taxon>
    </lineage>
</organism>
<evidence type="ECO:0000256" key="9">
    <source>
        <dbReference type="ARBA" id="ARBA00023157"/>
    </source>
</evidence>
<dbReference type="PANTHER" id="PTHR11133">
    <property type="entry name" value="SACCHAROPINE DEHYDROGENASE"/>
    <property type="match status" value="1"/>
</dbReference>
<reference evidence="14" key="1">
    <citation type="submission" date="2018-06" db="EMBL/GenBank/DDBJ databases">
        <authorList>
            <person name="Zhirakovskaya E."/>
        </authorList>
    </citation>
    <scope>NUCLEOTIDE SEQUENCE</scope>
</reference>
<evidence type="ECO:0000256" key="3">
    <source>
        <dbReference type="ARBA" id="ARBA00011245"/>
    </source>
</evidence>
<proteinExistence type="inferred from homology"/>
<dbReference type="InterPro" id="IPR036291">
    <property type="entry name" value="NAD(P)-bd_dom_sf"/>
</dbReference>
<dbReference type="Pfam" id="PF05222">
    <property type="entry name" value="AlaDh_PNT_N"/>
    <property type="match status" value="1"/>
</dbReference>
<dbReference type="SMART" id="SM01003">
    <property type="entry name" value="AlaDh_PNT_N"/>
    <property type="match status" value="1"/>
</dbReference>
<dbReference type="EMBL" id="UOFW01000112">
    <property type="protein sequence ID" value="VAX04833.1"/>
    <property type="molecule type" value="Genomic_DNA"/>
</dbReference>
<evidence type="ECO:0000256" key="6">
    <source>
        <dbReference type="ARBA" id="ARBA00022605"/>
    </source>
</evidence>